<evidence type="ECO:0000313" key="3">
    <source>
        <dbReference type="EMBL" id="BAV65362.1"/>
    </source>
</evidence>
<dbReference type="InterPro" id="IPR013113">
    <property type="entry name" value="SIP_FAD-bd"/>
</dbReference>
<evidence type="ECO:0000313" key="4">
    <source>
        <dbReference type="Proteomes" id="UP000218272"/>
    </source>
</evidence>
<dbReference type="KEGG" id="sclo:SCLO_1023220"/>
<organism evidence="3 4">
    <name type="scientific">Sphingobium cloacae</name>
    <dbReference type="NCBI Taxonomy" id="120107"/>
    <lineage>
        <taxon>Bacteria</taxon>
        <taxon>Pseudomonadati</taxon>
        <taxon>Pseudomonadota</taxon>
        <taxon>Alphaproteobacteria</taxon>
        <taxon>Sphingomonadales</taxon>
        <taxon>Sphingomonadaceae</taxon>
        <taxon>Sphingobium</taxon>
    </lineage>
</organism>
<evidence type="ECO:0000259" key="2">
    <source>
        <dbReference type="PROSITE" id="PS51384"/>
    </source>
</evidence>
<dbReference type="Gene3D" id="2.40.30.10">
    <property type="entry name" value="Translation factors"/>
    <property type="match status" value="1"/>
</dbReference>
<dbReference type="OrthoDB" id="9814826at2"/>
<dbReference type="CDD" id="cd06193">
    <property type="entry name" value="siderophore_interacting"/>
    <property type="match status" value="1"/>
</dbReference>
<proteinExistence type="inferred from homology"/>
<dbReference type="PANTHER" id="PTHR30157">
    <property type="entry name" value="FERRIC REDUCTASE, NADPH-DEPENDENT"/>
    <property type="match status" value="1"/>
</dbReference>
<comment type="similarity">
    <text evidence="1">Belongs to the SIP oxidoreductase family.</text>
</comment>
<feature type="domain" description="FAD-binding FR-type" evidence="2">
    <location>
        <begin position="18"/>
        <end position="143"/>
    </location>
</feature>
<dbReference type="Gene3D" id="3.40.50.80">
    <property type="entry name" value="Nucleotide-binding domain of ferredoxin-NADP reductase (FNR) module"/>
    <property type="match status" value="1"/>
</dbReference>
<dbReference type="RefSeq" id="WP_066519025.1">
    <property type="nucleotide sequence ID" value="NZ_AP017655.1"/>
</dbReference>
<reference evidence="3 4" key="1">
    <citation type="submission" date="2016-10" db="EMBL/GenBank/DDBJ databases">
        <title>Complete Genome Sequence of the Nonylphenol-Degrading Bacterium Sphingobium cloacae JCM 10874T.</title>
        <authorList>
            <person name="Ootsuka M."/>
            <person name="Nishizawa T."/>
            <person name="Ohta H."/>
        </authorList>
    </citation>
    <scope>NUCLEOTIDE SEQUENCE [LARGE SCALE GENOMIC DNA]</scope>
    <source>
        <strain evidence="3 4">JCM 10874</strain>
    </source>
</reference>
<accession>A0A1E1F4I2</accession>
<dbReference type="Proteomes" id="UP000218272">
    <property type="component" value="Chromosome SCLO_1"/>
</dbReference>
<dbReference type="PROSITE" id="PS51384">
    <property type="entry name" value="FAD_FR"/>
    <property type="match status" value="1"/>
</dbReference>
<dbReference type="InterPro" id="IPR007037">
    <property type="entry name" value="SIP_rossman_dom"/>
</dbReference>
<keyword evidence="4" id="KW-1185">Reference proteome</keyword>
<dbReference type="EMBL" id="AP017655">
    <property type="protein sequence ID" value="BAV65362.1"/>
    <property type="molecule type" value="Genomic_DNA"/>
</dbReference>
<dbReference type="InterPro" id="IPR017938">
    <property type="entry name" value="Riboflavin_synthase-like_b-brl"/>
</dbReference>
<dbReference type="SUPFAM" id="SSF63380">
    <property type="entry name" value="Riboflavin synthase domain-like"/>
    <property type="match status" value="1"/>
</dbReference>
<dbReference type="InterPro" id="IPR039374">
    <property type="entry name" value="SIP_fam"/>
</dbReference>
<protein>
    <submittedName>
        <fullName evidence="3">FAD-binding 9 siderophore-interacting domain protein</fullName>
    </submittedName>
</protein>
<dbReference type="AlphaFoldDB" id="A0A1E1F4I2"/>
<dbReference type="InterPro" id="IPR017927">
    <property type="entry name" value="FAD-bd_FR_type"/>
</dbReference>
<evidence type="ECO:0000256" key="1">
    <source>
        <dbReference type="ARBA" id="ARBA00035644"/>
    </source>
</evidence>
<dbReference type="PANTHER" id="PTHR30157:SF0">
    <property type="entry name" value="NADPH-DEPENDENT FERRIC-CHELATE REDUCTASE"/>
    <property type="match status" value="1"/>
</dbReference>
<dbReference type="Pfam" id="PF04954">
    <property type="entry name" value="SIP"/>
    <property type="match status" value="1"/>
</dbReference>
<sequence>MKRRIRAWIERLFHSRIEECTLLRVVETNRITPHMLRVAFIGRDLEPFATNENLHVKLLLPPQGAARDHWLKEEPGGKVRLKGRNLDPVFRKYTIRSIDAGVGRVAIDFVCHEDGGPGAAWAAAAKPGDVVGMIGPGGRSAAPADWVLLAGDETGLPAIGRILESLSGDARGLALVEIDGPEEEQPLSAPPGVELRWLHRQRALAGTTDLLADAVKAVSLPGDGTRFAWVAGEFAAIQAIRRHLRATGLGKQEQLVVAYWRRDEAEARGTG</sequence>
<dbReference type="Pfam" id="PF08021">
    <property type="entry name" value="FAD_binding_9"/>
    <property type="match status" value="1"/>
</dbReference>
<dbReference type="GO" id="GO:0016491">
    <property type="term" value="F:oxidoreductase activity"/>
    <property type="evidence" value="ECO:0007669"/>
    <property type="project" value="InterPro"/>
</dbReference>
<name>A0A1E1F4I2_9SPHN</name>
<gene>
    <name evidence="3" type="ORF">SCLO_1023220</name>
</gene>
<dbReference type="InterPro" id="IPR039261">
    <property type="entry name" value="FNR_nucleotide-bd"/>
</dbReference>